<dbReference type="FunFam" id="3.40.80.10:FF:000001">
    <property type="entry name" value="Peptidoglycan recognition protein 1"/>
    <property type="match status" value="1"/>
</dbReference>
<dbReference type="GO" id="GO:0008270">
    <property type="term" value="F:zinc ion binding"/>
    <property type="evidence" value="ECO:0007669"/>
    <property type="project" value="InterPro"/>
</dbReference>
<evidence type="ECO:0000313" key="11">
    <source>
        <dbReference type="Proteomes" id="UP000288216"/>
    </source>
</evidence>
<dbReference type="InterPro" id="IPR006619">
    <property type="entry name" value="PGRP_domain_met/bac"/>
</dbReference>
<evidence type="ECO:0000256" key="4">
    <source>
        <dbReference type="ARBA" id="ARBA00022859"/>
    </source>
</evidence>
<dbReference type="GO" id="GO:0042834">
    <property type="term" value="F:peptidoglycan binding"/>
    <property type="evidence" value="ECO:0007669"/>
    <property type="project" value="InterPro"/>
</dbReference>
<name>A0A401P3Z1_SCYTO</name>
<evidence type="ECO:0000256" key="1">
    <source>
        <dbReference type="ARBA" id="ARBA00007553"/>
    </source>
</evidence>
<dbReference type="PANTHER" id="PTHR11022">
    <property type="entry name" value="PEPTIDOGLYCAN RECOGNITION PROTEIN"/>
    <property type="match status" value="1"/>
</dbReference>
<dbReference type="AlphaFoldDB" id="A0A401P3Z1"/>
<comment type="function">
    <text evidence="6">Innate immunity protein that plays several important functions in antimicrobial and antitumor defense systems.</text>
</comment>
<feature type="domain" description="Peptidoglycan recognition protein family" evidence="9">
    <location>
        <begin position="34"/>
        <end position="176"/>
    </location>
</feature>
<proteinExistence type="inferred from homology"/>
<dbReference type="OrthoDB" id="10001926at2759"/>
<sequence length="196" mass="21790">MLNMVPGEPHSKAVQRMKILLVISGILLVVQGCPPIIKHSEWTTRASSCTQSLSTSLKYAVIHHTDGNPCFNISACKRQLQNIQHYHMDKRGWCDIGYNFLIGEDGNIYEGRGWTKMGAHTRGYNDVSLGISIMGNFTSVVPNSKALNAAQSLIQCSASRGYLSSVYILKGHRQLRPTNCPGNALYQVIQTWPRWG</sequence>
<comment type="similarity">
    <text evidence="1 6">Belongs to the N-acetylmuramoyl-L-alanine amidase 2 family.</text>
</comment>
<comment type="caution">
    <text evidence="10">The sequence shown here is derived from an EMBL/GenBank/DDBJ whole genome shotgun (WGS) entry which is preliminary data.</text>
</comment>
<evidence type="ECO:0000256" key="6">
    <source>
        <dbReference type="PIRNR" id="PIRNR037945"/>
    </source>
</evidence>
<keyword evidence="2 6" id="KW-0399">Innate immunity</keyword>
<dbReference type="PANTHER" id="PTHR11022:SF12">
    <property type="entry name" value="PEPTIDOGLYCAN RECOGNITION PROTEIN 3"/>
    <property type="match status" value="1"/>
</dbReference>
<dbReference type="Pfam" id="PF01510">
    <property type="entry name" value="Amidase_2"/>
    <property type="match status" value="1"/>
</dbReference>
<dbReference type="Proteomes" id="UP000288216">
    <property type="component" value="Unassembled WGS sequence"/>
</dbReference>
<dbReference type="InterPro" id="IPR015510">
    <property type="entry name" value="PGRP"/>
</dbReference>
<dbReference type="SMART" id="SM00644">
    <property type="entry name" value="Ami_2"/>
    <property type="match status" value="1"/>
</dbReference>
<evidence type="ECO:0000259" key="8">
    <source>
        <dbReference type="SMART" id="SM00644"/>
    </source>
</evidence>
<dbReference type="CDD" id="cd06583">
    <property type="entry name" value="PGRP"/>
    <property type="match status" value="1"/>
</dbReference>
<feature type="disulfide bond" evidence="7">
    <location>
        <begin position="70"/>
        <end position="76"/>
    </location>
</feature>
<keyword evidence="3" id="KW-0732">Signal</keyword>
<dbReference type="SMART" id="SM00701">
    <property type="entry name" value="PGRP"/>
    <property type="match status" value="1"/>
</dbReference>
<gene>
    <name evidence="10" type="ORF">scyTo_0000784</name>
</gene>
<accession>A0A401P3Z1</accession>
<dbReference type="STRING" id="75743.A0A401P3Z1"/>
<evidence type="ECO:0000256" key="2">
    <source>
        <dbReference type="ARBA" id="ARBA00022588"/>
    </source>
</evidence>
<dbReference type="PIRSF" id="PIRSF037945">
    <property type="entry name" value="PGRPs"/>
    <property type="match status" value="1"/>
</dbReference>
<dbReference type="SUPFAM" id="SSF55846">
    <property type="entry name" value="N-acetylmuramoyl-L-alanine amidase-like"/>
    <property type="match status" value="1"/>
</dbReference>
<dbReference type="GO" id="GO:0008745">
    <property type="term" value="F:N-acetylmuramoyl-L-alanine amidase activity"/>
    <property type="evidence" value="ECO:0007669"/>
    <property type="project" value="InterPro"/>
</dbReference>
<keyword evidence="4 6" id="KW-0391">Immunity</keyword>
<protein>
    <recommendedName>
        <fullName evidence="6">Peptidoglycan-recognition protein</fullName>
    </recommendedName>
</protein>
<reference evidence="10 11" key="1">
    <citation type="journal article" date="2018" name="Nat. Ecol. Evol.">
        <title>Shark genomes provide insights into elasmobranch evolution and the origin of vertebrates.</title>
        <authorList>
            <person name="Hara Y"/>
            <person name="Yamaguchi K"/>
            <person name="Onimaru K"/>
            <person name="Kadota M"/>
            <person name="Koyanagi M"/>
            <person name="Keeley SD"/>
            <person name="Tatsumi K"/>
            <person name="Tanaka K"/>
            <person name="Motone F"/>
            <person name="Kageyama Y"/>
            <person name="Nozu R"/>
            <person name="Adachi N"/>
            <person name="Nishimura O"/>
            <person name="Nakagawa R"/>
            <person name="Tanegashima C"/>
            <person name="Kiyatake I"/>
            <person name="Matsumoto R"/>
            <person name="Murakumo K"/>
            <person name="Nishida K"/>
            <person name="Terakita A"/>
            <person name="Kuratani S"/>
            <person name="Sato K"/>
            <person name="Hyodo S Kuraku.S."/>
        </authorList>
    </citation>
    <scope>NUCLEOTIDE SEQUENCE [LARGE SCALE GENOMIC DNA]</scope>
</reference>
<organism evidence="10 11">
    <name type="scientific">Scyliorhinus torazame</name>
    <name type="common">Cloudy catshark</name>
    <name type="synonym">Catulus torazame</name>
    <dbReference type="NCBI Taxonomy" id="75743"/>
    <lineage>
        <taxon>Eukaryota</taxon>
        <taxon>Metazoa</taxon>
        <taxon>Chordata</taxon>
        <taxon>Craniata</taxon>
        <taxon>Vertebrata</taxon>
        <taxon>Chondrichthyes</taxon>
        <taxon>Elasmobranchii</taxon>
        <taxon>Galeomorphii</taxon>
        <taxon>Galeoidea</taxon>
        <taxon>Carcharhiniformes</taxon>
        <taxon>Scyliorhinidae</taxon>
        <taxon>Scyliorhinus</taxon>
    </lineage>
</organism>
<dbReference type="Gene3D" id="3.40.80.10">
    <property type="entry name" value="Peptidoglycan recognition protein-like"/>
    <property type="match status" value="1"/>
</dbReference>
<keyword evidence="11" id="KW-1185">Reference proteome</keyword>
<dbReference type="InterPro" id="IPR002502">
    <property type="entry name" value="Amidase_domain"/>
</dbReference>
<dbReference type="InterPro" id="IPR036505">
    <property type="entry name" value="Amidase/PGRP_sf"/>
</dbReference>
<evidence type="ECO:0000256" key="7">
    <source>
        <dbReference type="PIRSR" id="PIRSR037945-1"/>
    </source>
</evidence>
<dbReference type="InterPro" id="IPR017331">
    <property type="entry name" value="Peptidoglycan_recognition"/>
</dbReference>
<keyword evidence="5 7" id="KW-1015">Disulfide bond</keyword>
<feature type="domain" description="N-acetylmuramoyl-L-alanine amidase" evidence="8">
    <location>
        <begin position="46"/>
        <end position="182"/>
    </location>
</feature>
<evidence type="ECO:0000259" key="9">
    <source>
        <dbReference type="SMART" id="SM00701"/>
    </source>
</evidence>
<evidence type="ECO:0000313" key="10">
    <source>
        <dbReference type="EMBL" id="GCB67849.1"/>
    </source>
</evidence>
<feature type="disulfide bond" evidence="7">
    <location>
        <begin position="33"/>
        <end position="156"/>
    </location>
</feature>
<dbReference type="EMBL" id="BFAA01000161">
    <property type="protein sequence ID" value="GCB67849.1"/>
    <property type="molecule type" value="Genomic_DNA"/>
</dbReference>
<evidence type="ECO:0000256" key="3">
    <source>
        <dbReference type="ARBA" id="ARBA00022729"/>
    </source>
</evidence>
<dbReference type="OMA" id="ICTEGRF"/>
<dbReference type="GO" id="GO:0009253">
    <property type="term" value="P:peptidoglycan catabolic process"/>
    <property type="evidence" value="ECO:0007669"/>
    <property type="project" value="InterPro"/>
</dbReference>
<dbReference type="GO" id="GO:0045087">
    <property type="term" value="P:innate immune response"/>
    <property type="evidence" value="ECO:0007669"/>
    <property type="project" value="UniProtKB-KW"/>
</dbReference>
<evidence type="ECO:0000256" key="5">
    <source>
        <dbReference type="ARBA" id="ARBA00023157"/>
    </source>
</evidence>